<organism evidence="11 12">
    <name type="scientific">Manihot esculenta</name>
    <name type="common">Cassava</name>
    <name type="synonym">Jatropha manihot</name>
    <dbReference type="NCBI Taxonomy" id="3983"/>
    <lineage>
        <taxon>Eukaryota</taxon>
        <taxon>Viridiplantae</taxon>
        <taxon>Streptophyta</taxon>
        <taxon>Embryophyta</taxon>
        <taxon>Tracheophyta</taxon>
        <taxon>Spermatophyta</taxon>
        <taxon>Magnoliopsida</taxon>
        <taxon>eudicotyledons</taxon>
        <taxon>Gunneridae</taxon>
        <taxon>Pentapetalae</taxon>
        <taxon>rosids</taxon>
        <taxon>fabids</taxon>
        <taxon>Malpighiales</taxon>
        <taxon>Euphorbiaceae</taxon>
        <taxon>Crotonoideae</taxon>
        <taxon>Manihoteae</taxon>
        <taxon>Manihot</taxon>
    </lineage>
</organism>
<comment type="function">
    <text evidence="10">Mediates both low-affinity uptake and efflux of sugar across the membrane.</text>
</comment>
<evidence type="ECO:0000313" key="12">
    <source>
        <dbReference type="Proteomes" id="UP000091857"/>
    </source>
</evidence>
<dbReference type="OrthoDB" id="409725at2759"/>
<dbReference type="Proteomes" id="UP000091857">
    <property type="component" value="Chromosome 2"/>
</dbReference>
<evidence type="ECO:0000313" key="11">
    <source>
        <dbReference type="EMBL" id="OAY58345.1"/>
    </source>
</evidence>
<feature type="transmembrane region" description="Helical" evidence="10">
    <location>
        <begin position="131"/>
        <end position="152"/>
    </location>
</feature>
<feature type="transmembrane region" description="Helical" evidence="10">
    <location>
        <begin position="70"/>
        <end position="93"/>
    </location>
</feature>
<dbReference type="Gramene" id="Manes.02G169700.1.v8.1">
    <property type="protein sequence ID" value="Manes.02G169700.1.v8.1.CDS"/>
    <property type="gene ID" value="Manes.02G169700.v8.1"/>
</dbReference>
<dbReference type="AlphaFoldDB" id="A0A2C9WEN7"/>
<keyword evidence="4" id="KW-1003">Cell membrane</keyword>
<dbReference type="Pfam" id="PF03083">
    <property type="entry name" value="MtN3_slv"/>
    <property type="match status" value="2"/>
</dbReference>
<dbReference type="GO" id="GO:0005886">
    <property type="term" value="C:plasma membrane"/>
    <property type="evidence" value="ECO:0007669"/>
    <property type="project" value="UniProtKB-SubCell"/>
</dbReference>
<evidence type="ECO:0000256" key="1">
    <source>
        <dbReference type="ARBA" id="ARBA00004651"/>
    </source>
</evidence>
<feature type="transmembrane region" description="Helical" evidence="10">
    <location>
        <begin position="105"/>
        <end position="125"/>
    </location>
</feature>
<protein>
    <recommendedName>
        <fullName evidence="10">Bidirectional sugar transporter SWEET</fullName>
    </recommendedName>
</protein>
<evidence type="ECO:0000256" key="8">
    <source>
        <dbReference type="ARBA" id="ARBA00022989"/>
    </source>
</evidence>
<keyword evidence="8 10" id="KW-1133">Transmembrane helix</keyword>
<dbReference type="GO" id="GO:0016020">
    <property type="term" value="C:membrane"/>
    <property type="evidence" value="ECO:0000318"/>
    <property type="project" value="GO_Central"/>
</dbReference>
<keyword evidence="12" id="KW-1185">Reference proteome</keyword>
<dbReference type="EMBL" id="CM004388">
    <property type="protein sequence ID" value="OAY58345.1"/>
    <property type="molecule type" value="Genomic_DNA"/>
</dbReference>
<proteinExistence type="inferred from homology"/>
<dbReference type="InterPro" id="IPR004316">
    <property type="entry name" value="SWEET_rpt"/>
</dbReference>
<dbReference type="FunFam" id="1.20.1280.290:FF:000001">
    <property type="entry name" value="Bidirectional sugar transporter SWEET"/>
    <property type="match status" value="1"/>
</dbReference>
<feature type="transmembrane region" description="Helical" evidence="10">
    <location>
        <begin position="164"/>
        <end position="186"/>
    </location>
</feature>
<gene>
    <name evidence="11" type="ORF">MANES_02G169700v8</name>
</gene>
<reference evidence="12" key="1">
    <citation type="journal article" date="2016" name="Nat. Biotechnol.">
        <title>Sequencing wild and cultivated cassava and related species reveals extensive interspecific hybridization and genetic diversity.</title>
        <authorList>
            <person name="Bredeson J.V."/>
            <person name="Lyons J.B."/>
            <person name="Prochnik S.E."/>
            <person name="Wu G.A."/>
            <person name="Ha C.M."/>
            <person name="Edsinger-Gonzales E."/>
            <person name="Grimwood J."/>
            <person name="Schmutz J."/>
            <person name="Rabbi I.Y."/>
            <person name="Egesi C."/>
            <person name="Nauluvula P."/>
            <person name="Lebot V."/>
            <person name="Ndunguru J."/>
            <person name="Mkamilo G."/>
            <person name="Bart R.S."/>
            <person name="Setter T.L."/>
            <person name="Gleadow R.M."/>
            <person name="Kulakow P."/>
            <person name="Ferguson M.E."/>
            <person name="Rounsley S."/>
            <person name="Rokhsar D.S."/>
        </authorList>
    </citation>
    <scope>NUCLEOTIDE SEQUENCE [LARGE SCALE GENOMIC DNA]</scope>
    <source>
        <strain evidence="12">cv. AM560-2</strain>
    </source>
</reference>
<comment type="similarity">
    <text evidence="2 10">Belongs to the SWEET sugar transporter family.</text>
</comment>
<evidence type="ECO:0000256" key="3">
    <source>
        <dbReference type="ARBA" id="ARBA00022448"/>
    </source>
</evidence>
<dbReference type="GO" id="GO:0008643">
    <property type="term" value="P:carbohydrate transport"/>
    <property type="evidence" value="ECO:0000318"/>
    <property type="project" value="GO_Central"/>
</dbReference>
<dbReference type="STRING" id="3983.A0A2C9WEN7"/>
<evidence type="ECO:0000256" key="4">
    <source>
        <dbReference type="ARBA" id="ARBA00022475"/>
    </source>
</evidence>
<dbReference type="Gene3D" id="1.20.1280.290">
    <property type="match status" value="2"/>
</dbReference>
<keyword evidence="7" id="KW-0677">Repeat</keyword>
<feature type="transmembrane region" description="Helical" evidence="10">
    <location>
        <begin position="192"/>
        <end position="213"/>
    </location>
</feature>
<dbReference type="GO" id="GO:0051119">
    <property type="term" value="F:sugar transmembrane transporter activity"/>
    <property type="evidence" value="ECO:0000318"/>
    <property type="project" value="GO_Central"/>
</dbReference>
<comment type="caution">
    <text evidence="11">The sequence shown here is derived from an EMBL/GenBank/DDBJ whole genome shotgun (WGS) entry which is preliminary data.</text>
</comment>
<keyword evidence="5 10" id="KW-0762">Sugar transport</keyword>
<dbReference type="InterPro" id="IPR047664">
    <property type="entry name" value="SWEET"/>
</dbReference>
<evidence type="ECO:0000256" key="6">
    <source>
        <dbReference type="ARBA" id="ARBA00022692"/>
    </source>
</evidence>
<dbReference type="PANTHER" id="PTHR10791">
    <property type="entry name" value="RAG1-ACTIVATING PROTEIN 1"/>
    <property type="match status" value="1"/>
</dbReference>
<name>A0A2C9WEN7_MANES</name>
<feature type="transmembrane region" description="Helical" evidence="10">
    <location>
        <begin position="12"/>
        <end position="35"/>
    </location>
</feature>
<dbReference type="FunFam" id="1.20.1280.290:FF:000003">
    <property type="entry name" value="Bidirectional sugar transporter SWEET"/>
    <property type="match status" value="1"/>
</dbReference>
<evidence type="ECO:0000256" key="2">
    <source>
        <dbReference type="ARBA" id="ARBA00007809"/>
    </source>
</evidence>
<evidence type="ECO:0000256" key="5">
    <source>
        <dbReference type="ARBA" id="ARBA00022597"/>
    </source>
</evidence>
<keyword evidence="9 10" id="KW-0472">Membrane</keyword>
<accession>A0A2C9WEN7</accession>
<dbReference type="PANTHER" id="PTHR10791:SF134">
    <property type="entry name" value="BIDIRECTIONAL SUGAR TRANSPORTER SWEET9"/>
    <property type="match status" value="1"/>
</dbReference>
<dbReference type="GO" id="GO:0008515">
    <property type="term" value="F:sucrose transmembrane transporter activity"/>
    <property type="evidence" value="ECO:0007669"/>
    <property type="project" value="UniProtKB-ARBA"/>
</dbReference>
<evidence type="ECO:0000256" key="9">
    <source>
        <dbReference type="ARBA" id="ARBA00023136"/>
    </source>
</evidence>
<keyword evidence="6 10" id="KW-0812">Transmembrane</keyword>
<evidence type="ECO:0000256" key="10">
    <source>
        <dbReference type="RuleBase" id="RU910715"/>
    </source>
</evidence>
<evidence type="ECO:0000256" key="7">
    <source>
        <dbReference type="ARBA" id="ARBA00022737"/>
    </source>
</evidence>
<comment type="subcellular location">
    <subcellularLocation>
        <location evidence="1 10">Cell membrane</location>
        <topology evidence="1 10">Multi-pass membrane protein</topology>
    </subcellularLocation>
</comment>
<keyword evidence="3 10" id="KW-0813">Transport</keyword>
<feature type="transmembrane region" description="Helical" evidence="10">
    <location>
        <begin position="47"/>
        <end position="64"/>
    </location>
</feature>
<sequence>MEFLTHEELAFIFGLLGNIISFLVFLAPVPTFYRIYKKKSSEGFQSIPYLVALMSAFLLLYYGSVKDKAYLIISINAIGCAIELIYIILYLIYASKEERIFTAKLVVVFNIGGCGMMMVCTMLLAKGSKRVTIVGWICAAFAIAVFAAPLSIMRRVIKTKSVEFMPLPLSFFLTLSAIAWFFYGFLIKDFFIALPNILGILFGLVQMGLYMLYKNSSKQQDDGTKEVMKTEDSNTVVDDQCCKEMKEILHNSQSTEPIKTNAGMV</sequence>